<name>A0A6S6QEF1_9HYPH</name>
<feature type="signal peptide" evidence="1">
    <location>
        <begin position="1"/>
        <end position="22"/>
    </location>
</feature>
<dbReference type="Proteomes" id="UP000515317">
    <property type="component" value="Chromosome"/>
</dbReference>
<keyword evidence="1" id="KW-0732">Signal</keyword>
<gene>
    <name evidence="2" type="ORF">IZ6_02280</name>
</gene>
<feature type="chain" id="PRO_5027799115" description="Invasion associated locus B family protein" evidence="1">
    <location>
        <begin position="23"/>
        <end position="168"/>
    </location>
</feature>
<dbReference type="RefSeq" id="WP_222876200.1">
    <property type="nucleotide sequence ID" value="NZ_AP023361.1"/>
</dbReference>
<dbReference type="InterPro" id="IPR038696">
    <property type="entry name" value="IalB_sf"/>
</dbReference>
<evidence type="ECO:0008006" key="4">
    <source>
        <dbReference type="Google" id="ProtNLM"/>
    </source>
</evidence>
<dbReference type="EMBL" id="AP023361">
    <property type="protein sequence ID" value="BCJ89493.1"/>
    <property type="molecule type" value="Genomic_DNA"/>
</dbReference>
<dbReference type="KEGG" id="tso:IZ6_02280"/>
<keyword evidence="3" id="KW-1185">Reference proteome</keyword>
<dbReference type="AlphaFoldDB" id="A0A6S6QEF1"/>
<evidence type="ECO:0000256" key="1">
    <source>
        <dbReference type="SAM" id="SignalP"/>
    </source>
</evidence>
<dbReference type="Pfam" id="PF06776">
    <property type="entry name" value="IalB"/>
    <property type="match status" value="1"/>
</dbReference>
<dbReference type="InterPro" id="IPR010642">
    <property type="entry name" value="Invasion_prot_B"/>
</dbReference>
<protein>
    <recommendedName>
        <fullName evidence="4">Invasion associated locus B family protein</fullName>
    </recommendedName>
</protein>
<dbReference type="Gene3D" id="2.60.40.1880">
    <property type="entry name" value="Invasion associated locus B (IalB) protein"/>
    <property type="match status" value="1"/>
</dbReference>
<evidence type="ECO:0000313" key="3">
    <source>
        <dbReference type="Proteomes" id="UP000515317"/>
    </source>
</evidence>
<evidence type="ECO:0000313" key="2">
    <source>
        <dbReference type="EMBL" id="BCJ89493.1"/>
    </source>
</evidence>
<sequence>MFKRRLALALLLTAHAPDVSTAQSGQQLLGTFSDWSAYAANSASGKVCFAISQPKTRAPEGLNRDPAYFFVSHRPGEGVRNEVSVQTGFPLRPGSTVDIDIKGAPFSLVTQDQRGWSNGQDDSRIVDTMRAAGEMTVKSTSGRGNVTTDTYSLRGVSAALDAAANACP</sequence>
<reference evidence="2 3" key="1">
    <citation type="submission" date="2020-08" db="EMBL/GenBank/DDBJ databases">
        <title>Genome sequence of Rhizobiales bacterium strain IZ6.</title>
        <authorList>
            <person name="Nakai R."/>
            <person name="Naganuma T."/>
        </authorList>
    </citation>
    <scope>NUCLEOTIDE SEQUENCE [LARGE SCALE GENOMIC DNA]</scope>
    <source>
        <strain evidence="2 3">IZ6</strain>
    </source>
</reference>
<proteinExistence type="predicted"/>
<organism evidence="2 3">
    <name type="scientific">Terrihabitans soli</name>
    <dbReference type="NCBI Taxonomy" id="708113"/>
    <lineage>
        <taxon>Bacteria</taxon>
        <taxon>Pseudomonadati</taxon>
        <taxon>Pseudomonadota</taxon>
        <taxon>Alphaproteobacteria</taxon>
        <taxon>Hyphomicrobiales</taxon>
        <taxon>Terrihabitans</taxon>
    </lineage>
</organism>
<accession>A0A6S6QEF1</accession>